<name>A0ABT4KLI3_9HYPH</name>
<keyword evidence="1" id="KW-0472">Membrane</keyword>
<dbReference type="Pfam" id="PF14325">
    <property type="entry name" value="DUF4383"/>
    <property type="match status" value="1"/>
</dbReference>
<proteinExistence type="predicted"/>
<comment type="caution">
    <text evidence="2">The sequence shown here is derived from an EMBL/GenBank/DDBJ whole genome shotgun (WGS) entry which is preliminary data.</text>
</comment>
<evidence type="ECO:0000313" key="3">
    <source>
        <dbReference type="Proteomes" id="UP001079430"/>
    </source>
</evidence>
<gene>
    <name evidence="2" type="ORF">O3W52_22970</name>
</gene>
<keyword evidence="1" id="KW-0812">Transmembrane</keyword>
<feature type="transmembrane region" description="Helical" evidence="1">
    <location>
        <begin position="113"/>
        <end position="132"/>
    </location>
</feature>
<protein>
    <submittedName>
        <fullName evidence="2">DUF4383 domain-containing protein</fullName>
    </submittedName>
</protein>
<dbReference type="EMBL" id="JAPVOI010000004">
    <property type="protein sequence ID" value="MCZ4092826.1"/>
    <property type="molecule type" value="Genomic_DNA"/>
</dbReference>
<sequence>MMGKLRWIALGYTVALLAAASLNYVPGLTDSQGRAFGIFALDIYDDLLHIASAAWAGIAAFLSKHAARNFLLYFGVLYLSDGLLGLLTGSGYLDLGILTYGIQDLPFSFKILANLPHIALGGFAVASSFAFAHEAQ</sequence>
<keyword evidence="1" id="KW-1133">Transmembrane helix</keyword>
<evidence type="ECO:0000256" key="1">
    <source>
        <dbReference type="SAM" id="Phobius"/>
    </source>
</evidence>
<accession>A0ABT4KLI3</accession>
<evidence type="ECO:0000313" key="2">
    <source>
        <dbReference type="EMBL" id="MCZ4092826.1"/>
    </source>
</evidence>
<keyword evidence="3" id="KW-1185">Reference proteome</keyword>
<feature type="transmembrane region" description="Helical" evidence="1">
    <location>
        <begin position="47"/>
        <end position="63"/>
    </location>
</feature>
<feature type="transmembrane region" description="Helical" evidence="1">
    <location>
        <begin position="70"/>
        <end position="93"/>
    </location>
</feature>
<organism evidence="2 3">
    <name type="scientific">Sinorhizobium psoraleae</name>
    <dbReference type="NCBI Taxonomy" id="520838"/>
    <lineage>
        <taxon>Bacteria</taxon>
        <taxon>Pseudomonadati</taxon>
        <taxon>Pseudomonadota</taxon>
        <taxon>Alphaproteobacteria</taxon>
        <taxon>Hyphomicrobiales</taxon>
        <taxon>Rhizobiaceae</taxon>
        <taxon>Sinorhizobium/Ensifer group</taxon>
        <taxon>Sinorhizobium</taxon>
    </lineage>
</organism>
<dbReference type="Proteomes" id="UP001079430">
    <property type="component" value="Unassembled WGS sequence"/>
</dbReference>
<reference evidence="2" key="1">
    <citation type="submission" date="2022-10" db="EMBL/GenBank/DDBJ databases">
        <title>Whole genome sequencing of three plant growth promoting bacteria isolated from Vachellia tortilis subsp. raddiana in Morocco.</title>
        <authorList>
            <person name="Hnini M."/>
            <person name="Zouagui R."/>
            <person name="Zouagui H."/>
            <person name="Chemao Elfihri M.-W."/>
            <person name="Ibrahimi A."/>
            <person name="Sbabou L."/>
            <person name="Aurag J."/>
        </authorList>
    </citation>
    <scope>NUCLEOTIDE SEQUENCE</scope>
    <source>
        <strain evidence="2">LMR678</strain>
    </source>
</reference>